<dbReference type="Pfam" id="PF02636">
    <property type="entry name" value="Methyltransf_28"/>
    <property type="match status" value="1"/>
</dbReference>
<evidence type="ECO:0000256" key="1">
    <source>
        <dbReference type="ARBA" id="ARBA00022603"/>
    </source>
</evidence>
<sequence length="390" mass="42267">MTAERPDQLPPPSSDALAASGALLERIHSAIDNAGGWIPFSDYMALALYSPGLGYYSGGARKFGPGGDFITAPELTPLFGQALATQIADILRQTASQVLEVGAGTGLLAADLLAALAELGQLPDRYRILEVSGELRARQQETLQQKVPKLAERVEWIDTLPDNFDGVVIANEVLDVMPVELAVWRDGGIFQRGVAWQDGLRWADRPATGELARAAAALPAPMPTAGEYVSEVCLASRAWVAEWARRLTRGVMLLVDYGYPQREYYLASRSTGTLICYYRHRAHPDPFLWPGLTDITSFVDFTATADAAYDAGLDVLGYIDQGAFLLNCGLLDRVAARGPTENADYIRAARAAQRLIAPHEMGELFKVLAIGRGIAGPLRGFMRGDRLHAL</sequence>
<evidence type="ECO:0000256" key="2">
    <source>
        <dbReference type="ARBA" id="ARBA00022679"/>
    </source>
</evidence>
<accession>A0ABX7M573</accession>
<dbReference type="Proteomes" id="UP000663570">
    <property type="component" value="Chromosome"/>
</dbReference>
<dbReference type="EMBL" id="CP071060">
    <property type="protein sequence ID" value="QSI76897.1"/>
    <property type="molecule type" value="Genomic_DNA"/>
</dbReference>
<dbReference type="PANTHER" id="PTHR12049:SF7">
    <property type="entry name" value="PROTEIN ARGININE METHYLTRANSFERASE NDUFAF7, MITOCHONDRIAL"/>
    <property type="match status" value="1"/>
</dbReference>
<evidence type="ECO:0000313" key="3">
    <source>
        <dbReference type="EMBL" id="QSI76897.1"/>
    </source>
</evidence>
<dbReference type="InterPro" id="IPR003788">
    <property type="entry name" value="NDUFAF7"/>
</dbReference>
<name>A0ABX7M573_9RHOO</name>
<dbReference type="InterPro" id="IPR038375">
    <property type="entry name" value="NDUFAF7_sf"/>
</dbReference>
<dbReference type="GO" id="GO:0008168">
    <property type="term" value="F:methyltransferase activity"/>
    <property type="evidence" value="ECO:0007669"/>
    <property type="project" value="UniProtKB-KW"/>
</dbReference>
<keyword evidence="2" id="KW-0808">Transferase</keyword>
<dbReference type="RefSeq" id="WP_206254487.1">
    <property type="nucleotide sequence ID" value="NZ_CP071060.1"/>
</dbReference>
<keyword evidence="4" id="KW-1185">Reference proteome</keyword>
<dbReference type="GO" id="GO:0032259">
    <property type="term" value="P:methylation"/>
    <property type="evidence" value="ECO:0007669"/>
    <property type="project" value="UniProtKB-KW"/>
</dbReference>
<dbReference type="Gene3D" id="3.40.50.12710">
    <property type="match status" value="1"/>
</dbReference>
<dbReference type="PANTHER" id="PTHR12049">
    <property type="entry name" value="PROTEIN ARGININE METHYLTRANSFERASE NDUFAF7, MITOCHONDRIAL"/>
    <property type="match status" value="1"/>
</dbReference>
<protein>
    <submittedName>
        <fullName evidence="3">SAM-dependent methyltransferase</fullName>
    </submittedName>
</protein>
<gene>
    <name evidence="3" type="ORF">JY500_21015</name>
</gene>
<dbReference type="InterPro" id="IPR029063">
    <property type="entry name" value="SAM-dependent_MTases_sf"/>
</dbReference>
<reference evidence="3 4" key="1">
    <citation type="submission" date="2021-02" db="EMBL/GenBank/DDBJ databases">
        <title>Niveibacterium changnyeongensis HC41.</title>
        <authorList>
            <person name="Kang M."/>
        </authorList>
    </citation>
    <scope>NUCLEOTIDE SEQUENCE [LARGE SCALE GENOMIC DNA]</scope>
    <source>
        <strain evidence="3 4">HC41</strain>
    </source>
</reference>
<keyword evidence="1 3" id="KW-0489">Methyltransferase</keyword>
<proteinExistence type="predicted"/>
<dbReference type="SUPFAM" id="SSF53335">
    <property type="entry name" value="S-adenosyl-L-methionine-dependent methyltransferases"/>
    <property type="match status" value="1"/>
</dbReference>
<organism evidence="3 4">
    <name type="scientific">Niveibacterium microcysteis</name>
    <dbReference type="NCBI Taxonomy" id="2811415"/>
    <lineage>
        <taxon>Bacteria</taxon>
        <taxon>Pseudomonadati</taxon>
        <taxon>Pseudomonadota</taxon>
        <taxon>Betaproteobacteria</taxon>
        <taxon>Rhodocyclales</taxon>
        <taxon>Rhodocyclaceae</taxon>
        <taxon>Niveibacterium</taxon>
    </lineage>
</organism>
<evidence type="ECO:0000313" key="4">
    <source>
        <dbReference type="Proteomes" id="UP000663570"/>
    </source>
</evidence>